<dbReference type="Gene3D" id="3.10.110.10">
    <property type="entry name" value="Ubiquitin Conjugating Enzyme"/>
    <property type="match status" value="1"/>
</dbReference>
<evidence type="ECO:0000313" key="2">
    <source>
        <dbReference type="Proteomes" id="UP000887566"/>
    </source>
</evidence>
<organism evidence="2 3">
    <name type="scientific">Plectus sambesii</name>
    <dbReference type="NCBI Taxonomy" id="2011161"/>
    <lineage>
        <taxon>Eukaryota</taxon>
        <taxon>Metazoa</taxon>
        <taxon>Ecdysozoa</taxon>
        <taxon>Nematoda</taxon>
        <taxon>Chromadorea</taxon>
        <taxon>Plectida</taxon>
        <taxon>Plectina</taxon>
        <taxon>Plectoidea</taxon>
        <taxon>Plectidae</taxon>
        <taxon>Plectus</taxon>
    </lineage>
</organism>
<evidence type="ECO:0000313" key="3">
    <source>
        <dbReference type="WBParaSite" id="PSAMB.scaffold312size57405.g4436.t1"/>
    </source>
</evidence>
<dbReference type="SUPFAM" id="SSF54495">
    <property type="entry name" value="UBC-like"/>
    <property type="match status" value="1"/>
</dbReference>
<proteinExistence type="predicted"/>
<dbReference type="Pfam" id="PF05773">
    <property type="entry name" value="RWD"/>
    <property type="match status" value="1"/>
</dbReference>
<keyword evidence="2" id="KW-1185">Reference proteome</keyword>
<dbReference type="Proteomes" id="UP000887566">
    <property type="component" value="Unplaced"/>
</dbReference>
<dbReference type="WBParaSite" id="PSAMB.scaffold312size57405.g4436.t1">
    <property type="protein sequence ID" value="PSAMB.scaffold312size57405.g4436.t1"/>
    <property type="gene ID" value="PSAMB.scaffold312size57405.g4436"/>
</dbReference>
<dbReference type="InterPro" id="IPR016135">
    <property type="entry name" value="UBQ-conjugating_enzyme/RWD"/>
</dbReference>
<sequence>MSHADEQTQEVEALEAIYSDELEWISRDYPTICFQVNLNSQNDENEESSSDFSLSLQLSFPADYPSVIPGIEIEGLEEVFPQERIDKIISDLRAVAEENLEMPMAFTIISALQEQIGQLVDEMKTEKERAVEMKKWKEDEAQRKKFEGTRVNVESFLAWKAKFDAELRALREKAVAAEQAALAGKLTGRQQFLRDATLSLSDIALIQEADDNVQIDESLFEDMDELDIEESDED</sequence>
<dbReference type="PANTHER" id="PTHR12292">
    <property type="entry name" value="RWD DOMAIN-CONTAINING PROTEIN"/>
    <property type="match status" value="1"/>
</dbReference>
<dbReference type="AlphaFoldDB" id="A0A914W399"/>
<dbReference type="PROSITE" id="PS50908">
    <property type="entry name" value="RWD"/>
    <property type="match status" value="1"/>
</dbReference>
<dbReference type="InterPro" id="IPR006575">
    <property type="entry name" value="RWD_dom"/>
</dbReference>
<evidence type="ECO:0000259" key="1">
    <source>
        <dbReference type="PROSITE" id="PS50908"/>
    </source>
</evidence>
<dbReference type="InterPro" id="IPR040213">
    <property type="entry name" value="GIR2-like"/>
</dbReference>
<name>A0A914W399_9BILA</name>
<reference evidence="3" key="1">
    <citation type="submission" date="2022-11" db="UniProtKB">
        <authorList>
            <consortium name="WormBaseParasite"/>
        </authorList>
    </citation>
    <scope>IDENTIFICATION</scope>
</reference>
<accession>A0A914W399</accession>
<protein>
    <submittedName>
        <fullName evidence="3">RWD domain-containing protein</fullName>
    </submittedName>
</protein>
<feature type="domain" description="RWD" evidence="1">
    <location>
        <begin position="9"/>
        <end position="119"/>
    </location>
</feature>
<dbReference type="SMART" id="SM00591">
    <property type="entry name" value="RWD"/>
    <property type="match status" value="1"/>
</dbReference>